<feature type="region of interest" description="Disordered" evidence="1">
    <location>
        <begin position="219"/>
        <end position="252"/>
    </location>
</feature>
<sequence length="516" mass="56190">MLVPFRQTMNLGRSRKTFYQTTNGYETCIQYLEEVVHLLLARTNSPWPPLVSSAPQAGSFRFLADRGLVPLLSKATAISLAVSRSKHNTLTRTPSSSGDRQSCPSTILSLNSGFSIDIALGKNDKDPLVQPLMPNRWPSTTFLSNSSPTIESARGGRGTKMPLRSQSLNRLPLSGQSLSSGLHQPIVETVVESHDSQSTTPLTINIPSNTIPATQPKIIADHNPQHHPDHFDDIPSPKHPTPPKSDYTASDQNSSLNAHLLDSSKLSARTITPDSTIDPIFDPLQGPSGVIASHAHYLPSISGSPSIVTHSLNHLPHSDRPVSPQTTCDHNKPEIKKHNNTKTEVQTLTRDPQSPCSIVISTPPELNKLESTAITTGYLSVPNQTPTTLPDTSNSPTPIIDPISDLHSHLRGTIVPNAHATINSTPAYDNEFNAAEMGAITILEYSDAYWDAHMAPDLAQAALRNYDDIDNYLKLANSDETVMKRKKKKQKKKKTNPPSTSGNPPSTSDNPVLFYV</sequence>
<dbReference type="VEuPathDB" id="FungiDB:PSTT_11649"/>
<accession>A0A2S4UZF5</accession>
<dbReference type="VEuPathDB" id="FungiDB:PSHT_11131"/>
<proteinExistence type="predicted"/>
<feature type="region of interest" description="Disordered" evidence="1">
    <location>
        <begin position="318"/>
        <end position="361"/>
    </location>
</feature>
<dbReference type="VEuPathDB" id="FungiDB:PSHT_02658"/>
<name>A0A2S4UZF5_9BASI</name>
<dbReference type="Proteomes" id="UP000239156">
    <property type="component" value="Unassembled WGS sequence"/>
</dbReference>
<dbReference type="AlphaFoldDB" id="A0A2S4UZF5"/>
<dbReference type="EMBL" id="PKSL01000139">
    <property type="protein sequence ID" value="POW02631.1"/>
    <property type="molecule type" value="Genomic_DNA"/>
</dbReference>
<evidence type="ECO:0000313" key="3">
    <source>
        <dbReference type="Proteomes" id="UP000239156"/>
    </source>
</evidence>
<feature type="region of interest" description="Disordered" evidence="1">
    <location>
        <begin position="139"/>
        <end position="163"/>
    </location>
</feature>
<protein>
    <submittedName>
        <fullName evidence="2">Uncharacterized protein</fullName>
    </submittedName>
</protein>
<gene>
    <name evidence="2" type="ORF">PSTT_11649</name>
</gene>
<comment type="caution">
    <text evidence="2">The sequence shown here is derived from an EMBL/GenBank/DDBJ whole genome shotgun (WGS) entry which is preliminary data.</text>
</comment>
<feature type="compositionally biased region" description="Polar residues" evidence="1">
    <location>
        <begin position="139"/>
        <end position="150"/>
    </location>
</feature>
<feature type="compositionally biased region" description="Low complexity" evidence="1">
    <location>
        <begin position="496"/>
        <end position="516"/>
    </location>
</feature>
<feature type="compositionally biased region" description="Polar residues" evidence="1">
    <location>
        <begin position="342"/>
        <end position="360"/>
    </location>
</feature>
<organism evidence="2 3">
    <name type="scientific">Puccinia striiformis</name>
    <dbReference type="NCBI Taxonomy" id="27350"/>
    <lineage>
        <taxon>Eukaryota</taxon>
        <taxon>Fungi</taxon>
        <taxon>Dikarya</taxon>
        <taxon>Basidiomycota</taxon>
        <taxon>Pucciniomycotina</taxon>
        <taxon>Pucciniomycetes</taxon>
        <taxon>Pucciniales</taxon>
        <taxon>Pucciniaceae</taxon>
        <taxon>Puccinia</taxon>
    </lineage>
</organism>
<evidence type="ECO:0000313" key="2">
    <source>
        <dbReference type="EMBL" id="POW02631.1"/>
    </source>
</evidence>
<evidence type="ECO:0000256" key="1">
    <source>
        <dbReference type="SAM" id="MobiDB-lite"/>
    </source>
</evidence>
<reference evidence="2" key="1">
    <citation type="submission" date="2017-12" db="EMBL/GenBank/DDBJ databases">
        <title>Gene loss provides genomic basis for host adaptation in cereal stripe rust fungi.</title>
        <authorList>
            <person name="Xia C."/>
        </authorList>
    </citation>
    <scope>NUCLEOTIDE SEQUENCE [LARGE SCALE GENOMIC DNA]</scope>
    <source>
        <strain evidence="2">93-210</strain>
    </source>
</reference>
<feature type="compositionally biased region" description="Basic and acidic residues" evidence="1">
    <location>
        <begin position="219"/>
        <end position="236"/>
    </location>
</feature>
<keyword evidence="3" id="KW-1185">Reference proteome</keyword>
<feature type="region of interest" description="Disordered" evidence="1">
    <location>
        <begin position="480"/>
        <end position="516"/>
    </location>
</feature>
<feature type="compositionally biased region" description="Basic residues" evidence="1">
    <location>
        <begin position="484"/>
        <end position="495"/>
    </location>
</feature>